<gene>
    <name evidence="1" type="ORF">D9Q81_03910</name>
</gene>
<dbReference type="Proteomes" id="UP000278149">
    <property type="component" value="Unassembled WGS sequence"/>
</dbReference>
<name>A0A3R9QR41_9CREN</name>
<dbReference type="AlphaFoldDB" id="A0A3R9QR41"/>
<dbReference type="CDD" id="cd02440">
    <property type="entry name" value="AdoMet_MTases"/>
    <property type="match status" value="1"/>
</dbReference>
<sequence length="205" mass="23161">MELRTKRELEIILQQLEELRDPKPSLEQCPTPANLAAALIHMCYMMGDLEGKSVADLGCGNGILAIGALLYGASSAIGIDLDPEAIEIAKRNADRLGLLGRARFLVMDVRDFSEEVDTVIQNPPFGSRRRHADTLFLDVALRRAKVVYSLHSAGNSEFLRKFALKRGAILTHVERWPFPLRRIFPHHKRRIVEIPVEILRFEVIE</sequence>
<dbReference type="InterPro" id="IPR051720">
    <property type="entry name" value="rRNA_MeTrfase/Polyamine_Synth"/>
</dbReference>
<keyword evidence="1" id="KW-0808">Transferase</keyword>
<evidence type="ECO:0000313" key="1">
    <source>
        <dbReference type="EMBL" id="RSN69328.1"/>
    </source>
</evidence>
<dbReference type="PANTHER" id="PTHR23290">
    <property type="entry name" value="RRNA N6-ADENOSINE-METHYLTRANSFERASE METTL5"/>
    <property type="match status" value="1"/>
</dbReference>
<reference evidence="1 2" key="1">
    <citation type="submission" date="2018-10" db="EMBL/GenBank/DDBJ databases">
        <title>Co-occurring genomic capacity for anaerobic methane metabolism and dissimilatory sulfite reduction discovered in the Korarchaeota.</title>
        <authorList>
            <person name="Mckay L.J."/>
            <person name="Dlakic M."/>
            <person name="Fields M.W."/>
            <person name="Delmont T.O."/>
            <person name="Eren A.M."/>
            <person name="Jay Z.J."/>
            <person name="Klingelsmith K.B."/>
            <person name="Rusch D.B."/>
            <person name="Inskeep W.P."/>
        </authorList>
    </citation>
    <scope>NUCLEOTIDE SEQUENCE [LARGE SCALE GENOMIC DNA]</scope>
    <source>
        <strain evidence="1 2">WS</strain>
    </source>
</reference>
<evidence type="ECO:0000313" key="2">
    <source>
        <dbReference type="Proteomes" id="UP000278149"/>
    </source>
</evidence>
<comment type="caution">
    <text evidence="1">The sequence shown here is derived from an EMBL/GenBank/DDBJ whole genome shotgun (WGS) entry which is preliminary data.</text>
</comment>
<dbReference type="SUPFAM" id="SSF53335">
    <property type="entry name" value="S-adenosyl-L-methionine-dependent methyltransferases"/>
    <property type="match status" value="1"/>
</dbReference>
<dbReference type="EMBL" id="RCOR01000019">
    <property type="protein sequence ID" value="RSN69328.1"/>
    <property type="molecule type" value="Genomic_DNA"/>
</dbReference>
<accession>A0A3R9QR41</accession>
<dbReference type="PANTHER" id="PTHR23290:SF0">
    <property type="entry name" value="RRNA N6-ADENOSINE-METHYLTRANSFERASE METTL5"/>
    <property type="match status" value="1"/>
</dbReference>
<dbReference type="GO" id="GO:0032259">
    <property type="term" value="P:methylation"/>
    <property type="evidence" value="ECO:0007669"/>
    <property type="project" value="UniProtKB-KW"/>
</dbReference>
<keyword evidence="1" id="KW-0489">Methyltransferase</keyword>
<dbReference type="InterPro" id="IPR029063">
    <property type="entry name" value="SAM-dependent_MTases_sf"/>
</dbReference>
<protein>
    <submittedName>
        <fullName evidence="1">Methyltransferase domain-containing protein</fullName>
    </submittedName>
</protein>
<organism evidence="1 2">
    <name type="scientific">Candidatus Korarchaeum cryptofilum</name>
    <dbReference type="NCBI Taxonomy" id="498846"/>
    <lineage>
        <taxon>Archaea</taxon>
        <taxon>Thermoproteota</taxon>
        <taxon>Candidatus Korarchaeia</taxon>
        <taxon>Candidatus Korarchaeales</taxon>
        <taxon>Candidatus Korarchaeaceae</taxon>
        <taxon>Candidatus Korarchaeum</taxon>
    </lineage>
</organism>
<dbReference type="RefSeq" id="WP_125741430.1">
    <property type="nucleotide sequence ID" value="NZ_RCOR01000019.1"/>
</dbReference>
<proteinExistence type="predicted"/>
<dbReference type="GO" id="GO:0008168">
    <property type="term" value="F:methyltransferase activity"/>
    <property type="evidence" value="ECO:0007669"/>
    <property type="project" value="UniProtKB-KW"/>
</dbReference>
<dbReference type="Pfam" id="PF06325">
    <property type="entry name" value="PrmA"/>
    <property type="match status" value="1"/>
</dbReference>
<dbReference type="Gene3D" id="3.40.50.150">
    <property type="entry name" value="Vaccinia Virus protein VP39"/>
    <property type="match status" value="1"/>
</dbReference>